<reference evidence="5" key="1">
    <citation type="submission" date="2017-07" db="EMBL/GenBank/DDBJ databases">
        <title>Taro Niue Genome Assembly and Annotation.</title>
        <authorList>
            <person name="Atibalentja N."/>
            <person name="Keating K."/>
            <person name="Fields C.J."/>
        </authorList>
    </citation>
    <scope>NUCLEOTIDE SEQUENCE</scope>
    <source>
        <strain evidence="5">Niue_2</strain>
        <tissue evidence="5">Leaf</tissue>
    </source>
</reference>
<feature type="compositionally biased region" description="Polar residues" evidence="2">
    <location>
        <begin position="133"/>
        <end position="147"/>
    </location>
</feature>
<feature type="region of interest" description="Disordered" evidence="2">
    <location>
        <begin position="124"/>
        <end position="202"/>
    </location>
</feature>
<comment type="caution">
    <text evidence="5">The sequence shown here is derived from an EMBL/GenBank/DDBJ whole genome shotgun (WGS) entry which is preliminary data.</text>
</comment>
<sequence>MRWCVPLCLHGLWFGIPCEASARSREADSDQVRYRFNRLEREIFKMADRRDWVSGGDDPEESTQRMIERIWESLTNIQRRMDQQAPVPPVAVPPGDGETVPIAPVPPGLEVPFVAPLPPPPPVLLAEEPVGESGSSSFRLPQQSVGTSKGKAPVGPSSSGFGKWGQKLKQAFKGKGRGWGGRQQFQQGRGRPEVEESQQSTARQPIIPPGYRCYNCNQLGHLIRNCPYPREYGYGRGVQQQQQPQQFQQPQAGVVVDLLASMCIDVHYMNLATRDMDVYPWRSDWRSLVNANLCDLQNIGLPEDSYLTPFSLSLALFSCLCFPNASNGCGRLVGGSWNARR</sequence>
<feature type="chain" id="PRO_5033035582" description="CCHC-type domain-containing protein" evidence="3">
    <location>
        <begin position="23"/>
        <end position="341"/>
    </location>
</feature>
<dbReference type="GO" id="GO:0008270">
    <property type="term" value="F:zinc ion binding"/>
    <property type="evidence" value="ECO:0007669"/>
    <property type="project" value="UniProtKB-KW"/>
</dbReference>
<evidence type="ECO:0000313" key="6">
    <source>
        <dbReference type="Proteomes" id="UP000652761"/>
    </source>
</evidence>
<proteinExistence type="predicted"/>
<organism evidence="5 6">
    <name type="scientific">Colocasia esculenta</name>
    <name type="common">Wild taro</name>
    <name type="synonym">Arum esculentum</name>
    <dbReference type="NCBI Taxonomy" id="4460"/>
    <lineage>
        <taxon>Eukaryota</taxon>
        <taxon>Viridiplantae</taxon>
        <taxon>Streptophyta</taxon>
        <taxon>Embryophyta</taxon>
        <taxon>Tracheophyta</taxon>
        <taxon>Spermatophyta</taxon>
        <taxon>Magnoliopsida</taxon>
        <taxon>Liliopsida</taxon>
        <taxon>Araceae</taxon>
        <taxon>Aroideae</taxon>
        <taxon>Colocasieae</taxon>
        <taxon>Colocasia</taxon>
    </lineage>
</organism>
<dbReference type="SUPFAM" id="SSF57756">
    <property type="entry name" value="Retrovirus zinc finger-like domains"/>
    <property type="match status" value="1"/>
</dbReference>
<keyword evidence="1" id="KW-0863">Zinc-finger</keyword>
<feature type="signal peptide" evidence="3">
    <location>
        <begin position="1"/>
        <end position="22"/>
    </location>
</feature>
<dbReference type="Pfam" id="PF00098">
    <property type="entry name" value="zf-CCHC"/>
    <property type="match status" value="1"/>
</dbReference>
<dbReference type="PROSITE" id="PS50158">
    <property type="entry name" value="ZF_CCHC"/>
    <property type="match status" value="1"/>
</dbReference>
<evidence type="ECO:0000256" key="1">
    <source>
        <dbReference type="PROSITE-ProRule" id="PRU00047"/>
    </source>
</evidence>
<dbReference type="Proteomes" id="UP000652761">
    <property type="component" value="Unassembled WGS sequence"/>
</dbReference>
<dbReference type="OrthoDB" id="1306017at2759"/>
<dbReference type="EMBL" id="NMUH01003388">
    <property type="protein sequence ID" value="MQM05302.1"/>
    <property type="molecule type" value="Genomic_DNA"/>
</dbReference>
<keyword evidence="1" id="KW-0479">Metal-binding</keyword>
<evidence type="ECO:0000256" key="2">
    <source>
        <dbReference type="SAM" id="MobiDB-lite"/>
    </source>
</evidence>
<evidence type="ECO:0000313" key="5">
    <source>
        <dbReference type="EMBL" id="MQM05302.1"/>
    </source>
</evidence>
<evidence type="ECO:0000256" key="3">
    <source>
        <dbReference type="SAM" id="SignalP"/>
    </source>
</evidence>
<dbReference type="InterPro" id="IPR001878">
    <property type="entry name" value="Znf_CCHC"/>
</dbReference>
<keyword evidence="3" id="KW-0732">Signal</keyword>
<dbReference type="InterPro" id="IPR036875">
    <property type="entry name" value="Znf_CCHC_sf"/>
</dbReference>
<dbReference type="Gene3D" id="4.10.60.10">
    <property type="entry name" value="Zinc finger, CCHC-type"/>
    <property type="match status" value="1"/>
</dbReference>
<dbReference type="SMART" id="SM00343">
    <property type="entry name" value="ZnF_C2HC"/>
    <property type="match status" value="1"/>
</dbReference>
<accession>A0A843W5U2</accession>
<dbReference type="GO" id="GO:0003676">
    <property type="term" value="F:nucleic acid binding"/>
    <property type="evidence" value="ECO:0007669"/>
    <property type="project" value="InterPro"/>
</dbReference>
<evidence type="ECO:0000259" key="4">
    <source>
        <dbReference type="PROSITE" id="PS50158"/>
    </source>
</evidence>
<dbReference type="AlphaFoldDB" id="A0A843W5U2"/>
<gene>
    <name evidence="5" type="ORF">Taro_038113</name>
</gene>
<feature type="domain" description="CCHC-type" evidence="4">
    <location>
        <begin position="212"/>
        <end position="227"/>
    </location>
</feature>
<protein>
    <recommendedName>
        <fullName evidence="4">CCHC-type domain-containing protein</fullName>
    </recommendedName>
</protein>
<keyword evidence="6" id="KW-1185">Reference proteome</keyword>
<name>A0A843W5U2_COLES</name>
<keyword evidence="1" id="KW-0862">Zinc</keyword>